<proteinExistence type="predicted"/>
<sequence length="53" mass="6140">MLISIVIAKKSKPMRKCNEMSEKKKRKKSRVPLVLCLFISFISTLKNGWGRCI</sequence>
<keyword evidence="2" id="KW-1185">Reference proteome</keyword>
<protein>
    <submittedName>
        <fullName evidence="1">Uncharacterized protein</fullName>
    </submittedName>
</protein>
<name>A0AAD5HIB7_UMBRA</name>
<reference evidence="1" key="2">
    <citation type="journal article" date="2022" name="Proc. Natl. Acad. Sci. U.S.A.">
        <title>Diploid-dominant life cycles characterize the early evolution of Fungi.</title>
        <authorList>
            <person name="Amses K.R."/>
            <person name="Simmons D.R."/>
            <person name="Longcore J.E."/>
            <person name="Mondo S.J."/>
            <person name="Seto K."/>
            <person name="Jeronimo G.H."/>
            <person name="Bonds A.E."/>
            <person name="Quandt C.A."/>
            <person name="Davis W.J."/>
            <person name="Chang Y."/>
            <person name="Federici B.A."/>
            <person name="Kuo A."/>
            <person name="LaButti K."/>
            <person name="Pangilinan J."/>
            <person name="Andreopoulos W."/>
            <person name="Tritt A."/>
            <person name="Riley R."/>
            <person name="Hundley H."/>
            <person name="Johnson J."/>
            <person name="Lipzen A."/>
            <person name="Barry K."/>
            <person name="Lang B.F."/>
            <person name="Cuomo C.A."/>
            <person name="Buchler N.E."/>
            <person name="Grigoriev I.V."/>
            <person name="Spatafora J.W."/>
            <person name="Stajich J.E."/>
            <person name="James T.Y."/>
        </authorList>
    </citation>
    <scope>NUCLEOTIDE SEQUENCE</scope>
    <source>
        <strain evidence="1">AG</strain>
    </source>
</reference>
<dbReference type="RefSeq" id="XP_051448505.1">
    <property type="nucleotide sequence ID" value="XM_051585733.1"/>
</dbReference>
<dbReference type="EMBL" id="MU620895">
    <property type="protein sequence ID" value="KAI8583501.1"/>
    <property type="molecule type" value="Genomic_DNA"/>
</dbReference>
<reference evidence="1" key="1">
    <citation type="submission" date="2021-06" db="EMBL/GenBank/DDBJ databases">
        <authorList>
            <consortium name="DOE Joint Genome Institute"/>
            <person name="Mondo S.J."/>
            <person name="Amses K.R."/>
            <person name="Simmons D.R."/>
            <person name="Longcore J.E."/>
            <person name="Seto K."/>
            <person name="Alves G.H."/>
            <person name="Bonds A.E."/>
            <person name="Quandt C.A."/>
            <person name="Davis W.J."/>
            <person name="Chang Y."/>
            <person name="Letcher P.M."/>
            <person name="Powell M.J."/>
            <person name="Kuo A."/>
            <person name="Labutti K."/>
            <person name="Pangilinan J."/>
            <person name="Andreopoulos W."/>
            <person name="Tritt A."/>
            <person name="Riley R."/>
            <person name="Hundley H."/>
            <person name="Johnson J."/>
            <person name="Lipzen A."/>
            <person name="Barry K."/>
            <person name="Berbee M.L."/>
            <person name="Buchler N.E."/>
            <person name="Grigoriev I.V."/>
            <person name="Spatafora J.W."/>
            <person name="Stajich J.E."/>
            <person name="James T.Y."/>
        </authorList>
    </citation>
    <scope>NUCLEOTIDE SEQUENCE</scope>
    <source>
        <strain evidence="1">AG</strain>
    </source>
</reference>
<evidence type="ECO:0000313" key="2">
    <source>
        <dbReference type="Proteomes" id="UP001206595"/>
    </source>
</evidence>
<dbReference type="Proteomes" id="UP001206595">
    <property type="component" value="Unassembled WGS sequence"/>
</dbReference>
<comment type="caution">
    <text evidence="1">The sequence shown here is derived from an EMBL/GenBank/DDBJ whole genome shotgun (WGS) entry which is preliminary data.</text>
</comment>
<dbReference type="AlphaFoldDB" id="A0AAD5HIB7"/>
<accession>A0AAD5HIB7</accession>
<evidence type="ECO:0000313" key="1">
    <source>
        <dbReference type="EMBL" id="KAI8583501.1"/>
    </source>
</evidence>
<dbReference type="GeneID" id="75911081"/>
<organism evidence="1 2">
    <name type="scientific">Umbelopsis ramanniana AG</name>
    <dbReference type="NCBI Taxonomy" id="1314678"/>
    <lineage>
        <taxon>Eukaryota</taxon>
        <taxon>Fungi</taxon>
        <taxon>Fungi incertae sedis</taxon>
        <taxon>Mucoromycota</taxon>
        <taxon>Mucoromycotina</taxon>
        <taxon>Umbelopsidomycetes</taxon>
        <taxon>Umbelopsidales</taxon>
        <taxon>Umbelopsidaceae</taxon>
        <taxon>Umbelopsis</taxon>
    </lineage>
</organism>
<gene>
    <name evidence="1" type="ORF">K450DRAFT_221506</name>
</gene>